<name>A0A2V3PMJ6_9BACT</name>
<dbReference type="AlphaFoldDB" id="A0A2V3PMJ6"/>
<feature type="transmembrane region" description="Helical" evidence="1">
    <location>
        <begin position="9"/>
        <end position="27"/>
    </location>
</feature>
<comment type="caution">
    <text evidence="2">The sequence shown here is derived from an EMBL/GenBank/DDBJ whole genome shotgun (WGS) entry which is preliminary data.</text>
</comment>
<protein>
    <recommendedName>
        <fullName evidence="4">Lipoprotein</fullName>
    </recommendedName>
</protein>
<dbReference type="Proteomes" id="UP000247973">
    <property type="component" value="Unassembled WGS sequence"/>
</dbReference>
<proteinExistence type="predicted"/>
<reference evidence="2 3" key="1">
    <citation type="submission" date="2018-03" db="EMBL/GenBank/DDBJ databases">
        <title>Genomic Encyclopedia of Archaeal and Bacterial Type Strains, Phase II (KMG-II): from individual species to whole genera.</title>
        <authorList>
            <person name="Goeker M."/>
        </authorList>
    </citation>
    <scope>NUCLEOTIDE SEQUENCE [LARGE SCALE GENOMIC DNA]</scope>
    <source>
        <strain evidence="2 3">DSM 100214</strain>
    </source>
</reference>
<keyword evidence="1" id="KW-0812">Transmembrane</keyword>
<dbReference type="OrthoDB" id="10009696at2"/>
<gene>
    <name evidence="2" type="ORF">CLV62_12472</name>
</gene>
<evidence type="ECO:0000313" key="2">
    <source>
        <dbReference type="EMBL" id="PXV61917.1"/>
    </source>
</evidence>
<evidence type="ECO:0000313" key="3">
    <source>
        <dbReference type="Proteomes" id="UP000247973"/>
    </source>
</evidence>
<evidence type="ECO:0000256" key="1">
    <source>
        <dbReference type="SAM" id="Phobius"/>
    </source>
</evidence>
<keyword evidence="3" id="KW-1185">Reference proteome</keyword>
<evidence type="ECO:0008006" key="4">
    <source>
        <dbReference type="Google" id="ProtNLM"/>
    </source>
</evidence>
<dbReference type="EMBL" id="QICL01000024">
    <property type="protein sequence ID" value="PXV61917.1"/>
    <property type="molecule type" value="Genomic_DNA"/>
</dbReference>
<dbReference type="PROSITE" id="PS51257">
    <property type="entry name" value="PROKAR_LIPOPROTEIN"/>
    <property type="match status" value="1"/>
</dbReference>
<keyword evidence="1" id="KW-0472">Membrane</keyword>
<sequence length="176" mass="20164">MAHNIKSKIIYFILPVIILFSSCASLIPRNKLDNYNNRIEDNLSVYIYTFDLTYNVGVENTNNSKWIACLKEELEKEFNSFNVNVDIKVIHPSIGTEPEKEYTENENNLILSIRQESLENFINYLSFSLVVTLKDNSINKEVWKAKVRSGIKKGSLSYAKSTSGYIIKALKKDGLL</sequence>
<dbReference type="RefSeq" id="WP_110311790.1">
    <property type="nucleotide sequence ID" value="NZ_QICL01000024.1"/>
</dbReference>
<keyword evidence="1" id="KW-1133">Transmembrane helix</keyword>
<accession>A0A2V3PMJ6</accession>
<organism evidence="2 3">
    <name type="scientific">Dysgonomonas alginatilytica</name>
    <dbReference type="NCBI Taxonomy" id="1605892"/>
    <lineage>
        <taxon>Bacteria</taxon>
        <taxon>Pseudomonadati</taxon>
        <taxon>Bacteroidota</taxon>
        <taxon>Bacteroidia</taxon>
        <taxon>Bacteroidales</taxon>
        <taxon>Dysgonomonadaceae</taxon>
        <taxon>Dysgonomonas</taxon>
    </lineage>
</organism>